<reference evidence="1 2" key="1">
    <citation type="submission" date="2013-09" db="EMBL/GenBank/DDBJ databases">
        <title>Corchorus capsularis genome sequencing.</title>
        <authorList>
            <person name="Alam M."/>
            <person name="Haque M.S."/>
            <person name="Islam M.S."/>
            <person name="Emdad E.M."/>
            <person name="Islam M.M."/>
            <person name="Ahmed B."/>
            <person name="Halim A."/>
            <person name="Hossen Q.M.M."/>
            <person name="Hossain M.Z."/>
            <person name="Ahmed R."/>
            <person name="Khan M.M."/>
            <person name="Islam R."/>
            <person name="Rashid M.M."/>
            <person name="Khan S.A."/>
            <person name="Rahman M.S."/>
            <person name="Alam M."/>
        </authorList>
    </citation>
    <scope>NUCLEOTIDE SEQUENCE [LARGE SCALE GENOMIC DNA]</scope>
    <source>
        <strain evidence="2">cv. CVL-1</strain>
        <tissue evidence="1">Whole seedling</tissue>
    </source>
</reference>
<dbReference type="EMBL" id="AWWV01001292">
    <property type="protein sequence ID" value="OMP11432.1"/>
    <property type="molecule type" value="Genomic_DNA"/>
</dbReference>
<dbReference type="AlphaFoldDB" id="A0A1R3KWI2"/>
<keyword evidence="2" id="KW-1185">Reference proteome</keyword>
<comment type="caution">
    <text evidence="1">The sequence shown here is derived from an EMBL/GenBank/DDBJ whole genome shotgun (WGS) entry which is preliminary data.</text>
</comment>
<dbReference type="InterPro" id="IPR044809">
    <property type="entry name" value="AUF1-like"/>
</dbReference>
<dbReference type="Proteomes" id="UP000188268">
    <property type="component" value="Unassembled WGS sequence"/>
</dbReference>
<name>A0A1R3KWI2_COCAP</name>
<accession>A0A1R3KWI2</accession>
<proteinExistence type="predicted"/>
<organism evidence="1 2">
    <name type="scientific">Corchorus capsularis</name>
    <name type="common">Jute</name>
    <dbReference type="NCBI Taxonomy" id="210143"/>
    <lineage>
        <taxon>Eukaryota</taxon>
        <taxon>Viridiplantae</taxon>
        <taxon>Streptophyta</taxon>
        <taxon>Embryophyta</taxon>
        <taxon>Tracheophyta</taxon>
        <taxon>Spermatophyta</taxon>
        <taxon>Magnoliopsida</taxon>
        <taxon>eudicotyledons</taxon>
        <taxon>Gunneridae</taxon>
        <taxon>Pentapetalae</taxon>
        <taxon>rosids</taxon>
        <taxon>malvids</taxon>
        <taxon>Malvales</taxon>
        <taxon>Malvaceae</taxon>
        <taxon>Grewioideae</taxon>
        <taxon>Apeibeae</taxon>
        <taxon>Corchorus</taxon>
    </lineage>
</organism>
<sequence>MEPSNSNPIDSARNNLCCLPEDVLAMILKRHDDAKHLLRISLASKQLASLVSDMDSVTLNCEFSRSDHKFDQILHGLFNRFQKLQHFRIVFHAPIFEMHEPLERCQVAIGSEFELAYLLPARPDDSDSPPSIWSRAFDDMARIESESEALPHRVIRELRSKRDRVLVQILQANLGVAHLSSLIMPIVVFKNRKLKSIAISDQLKRWMVCMGEEEIAKSASKPLALAYPEKLDFVEVNLWEAPLLDLPALGLGYALQDVKFLQVKPGGRGKPPIPHPDSLQKFVWSNSDSDPDWTVLSEASKEIMFNPNIKKCSILINSEMLFGLFNPFLKDLYKDVPPTRYVNFDQLVRLS</sequence>
<protein>
    <submittedName>
        <fullName evidence="1">F-box family protein</fullName>
    </submittedName>
</protein>
<dbReference type="OrthoDB" id="812961at2759"/>
<dbReference type="Gramene" id="OMP11432">
    <property type="protein sequence ID" value="OMP11432"/>
    <property type="gene ID" value="CCACVL1_00521"/>
</dbReference>
<gene>
    <name evidence="1" type="ORF">CCACVL1_00521</name>
</gene>
<dbReference type="PANTHER" id="PTHR31215">
    <property type="entry name" value="OS05G0510400 PROTEIN-RELATED"/>
    <property type="match status" value="1"/>
</dbReference>
<evidence type="ECO:0000313" key="1">
    <source>
        <dbReference type="EMBL" id="OMP11432.1"/>
    </source>
</evidence>
<evidence type="ECO:0000313" key="2">
    <source>
        <dbReference type="Proteomes" id="UP000188268"/>
    </source>
</evidence>